<sequence>MKFWVYRQLPPFARNREAAPVLAFRRGTKKAVERSGLGEVVVLRRHHETVYGGRDSKS</sequence>
<accession>A0A3P3ZMA6</accession>
<protein>
    <submittedName>
        <fullName evidence="1">Uncharacterized protein</fullName>
    </submittedName>
</protein>
<dbReference type="EMBL" id="UOYP01000098">
    <property type="protein sequence ID" value="VAY87251.1"/>
    <property type="molecule type" value="Genomic_DNA"/>
</dbReference>
<proteinExistence type="predicted"/>
<name>A0A3P3ZMA6_9ZZZZ</name>
<organism evidence="1">
    <name type="scientific">mine drainage metagenome</name>
    <dbReference type="NCBI Taxonomy" id="410659"/>
    <lineage>
        <taxon>unclassified sequences</taxon>
        <taxon>metagenomes</taxon>
        <taxon>ecological metagenomes</taxon>
    </lineage>
</organism>
<evidence type="ECO:0000313" key="1">
    <source>
        <dbReference type="EMBL" id="VAY87251.1"/>
    </source>
</evidence>
<reference evidence="1" key="1">
    <citation type="submission" date="2018-10" db="EMBL/GenBank/DDBJ databases">
        <authorList>
            <person name="Plewniak F."/>
        </authorList>
    </citation>
    <scope>NUCLEOTIDE SEQUENCE</scope>
</reference>
<gene>
    <name evidence="1" type="ORF">CARN8_1870004</name>
</gene>
<dbReference type="AlphaFoldDB" id="A0A3P3ZMA6"/>